<dbReference type="EMBL" id="LVJN01000004">
    <property type="protein sequence ID" value="OSM08625.1"/>
    <property type="molecule type" value="Genomic_DNA"/>
</dbReference>
<proteinExistence type="predicted"/>
<evidence type="ECO:0000256" key="1">
    <source>
        <dbReference type="SAM" id="MobiDB-lite"/>
    </source>
</evidence>
<feature type="domain" description="Magnetosome protein MamS/MamX" evidence="2">
    <location>
        <begin position="68"/>
        <end position="152"/>
    </location>
</feature>
<organism evidence="3">
    <name type="scientific">Magnetofaba australis IT-1</name>
    <dbReference type="NCBI Taxonomy" id="1434232"/>
    <lineage>
        <taxon>Bacteria</taxon>
        <taxon>Pseudomonadati</taxon>
        <taxon>Pseudomonadota</taxon>
        <taxon>Magnetococcia</taxon>
        <taxon>Magnetococcales</taxon>
        <taxon>Magnetococcaceae</taxon>
        <taxon>Magnetofaba</taxon>
    </lineage>
</organism>
<dbReference type="InterPro" id="IPR058837">
    <property type="entry name" value="MamS_MamX_dom"/>
</dbReference>
<accession>W0LIZ9</accession>
<evidence type="ECO:0000313" key="4">
    <source>
        <dbReference type="EMBL" id="OSM08625.1"/>
    </source>
</evidence>
<dbReference type="EMBL" id="KF933436">
    <property type="protein sequence ID" value="AHG23878.1"/>
    <property type="molecule type" value="Genomic_DNA"/>
</dbReference>
<reference evidence="4 5" key="2">
    <citation type="journal article" date="2016" name="BMC Genomics">
        <title>Combined genomic and structural analyses of a cultured magnetotactic bacterium reveals its niche adaptation to a dynamic environment.</title>
        <authorList>
            <person name="Araujo A.C."/>
            <person name="Morillo V."/>
            <person name="Cypriano J."/>
            <person name="Teixeira L.C."/>
            <person name="Leao P."/>
            <person name="Lyra S."/>
            <person name="Almeida L.G."/>
            <person name="Bazylinski D.A."/>
            <person name="Vasconcellos A.T."/>
            <person name="Abreu F."/>
            <person name="Lins U."/>
        </authorList>
    </citation>
    <scope>NUCLEOTIDE SEQUENCE [LARGE SCALE GENOMIC DNA]</scope>
    <source>
        <strain evidence="4 5">IT-1</strain>
    </source>
</reference>
<evidence type="ECO:0000313" key="3">
    <source>
        <dbReference type="EMBL" id="AHG23878.1"/>
    </source>
</evidence>
<keyword evidence="5" id="KW-1185">Reference proteome</keyword>
<feature type="region of interest" description="Disordered" evidence="1">
    <location>
        <begin position="32"/>
        <end position="56"/>
    </location>
</feature>
<sequence length="168" mass="18698">MGTVVTPQNAPPELLPQGQALQVAQQQNVTKQRRNAALAAGGPGAKTTQQDGATPAQPGLMPFERAPIKRFSGTIQQITELPRRDQQIHIWVTEPGGRELHVSVAPKWFLQFMGCTLSHDAQVNGRGFKFDRANKRDPVVYAKEFTINGRRCQLRNDEGFALWSNKLR</sequence>
<gene>
    <name evidence="3" type="primary">mamS</name>
    <name evidence="4" type="ORF">MAIT1_02777</name>
    <name evidence="3" type="ORF">MIIT1_02777</name>
</gene>
<dbReference type="Proteomes" id="UP000194003">
    <property type="component" value="Unassembled WGS sequence"/>
</dbReference>
<dbReference type="Pfam" id="PF26390">
    <property type="entry name" value="MamS_MamX"/>
    <property type="match status" value="1"/>
</dbReference>
<protein>
    <submittedName>
        <fullName evidence="3 4">MamS</fullName>
    </submittedName>
</protein>
<dbReference type="STRING" id="1434232.MAIT1_02777"/>
<evidence type="ECO:0000259" key="2">
    <source>
        <dbReference type="Pfam" id="PF26390"/>
    </source>
</evidence>
<reference evidence="3" key="1">
    <citation type="journal article" date="2014" name="Front. Microbiol.">
        <title>Isolation, cultivation and genomic analysis of magnetosome biomineralization genes of a new genus of South-seeking magnetotactic cocci within the Alphaproteobacteria.</title>
        <authorList>
            <person name="Morillo V."/>
            <person name="Abreu F."/>
            <person name="Araujo A.C."/>
            <person name="de Almeida L.G."/>
            <person name="Enrich-Prast A."/>
            <person name="Farina M."/>
            <person name="de Vasconcelos A.T."/>
            <person name="Bazylinski D.A."/>
            <person name="Lins U."/>
        </authorList>
    </citation>
    <scope>NUCLEOTIDE SEQUENCE</scope>
    <source>
        <strain evidence="3">IT-1</strain>
    </source>
</reference>
<dbReference type="AlphaFoldDB" id="W0LIZ9"/>
<name>W0LIZ9_9PROT</name>
<evidence type="ECO:0000313" key="5">
    <source>
        <dbReference type="Proteomes" id="UP000194003"/>
    </source>
</evidence>
<dbReference type="NCBIfam" id="NF040991">
    <property type="entry name" value="MamS"/>
    <property type="match status" value="1"/>
</dbReference>